<protein>
    <submittedName>
        <fullName evidence="1">Uncharacterized protein</fullName>
    </submittedName>
</protein>
<gene>
    <name evidence="1" type="ordered locus">Avin_28900</name>
</gene>
<evidence type="ECO:0000313" key="1">
    <source>
        <dbReference type="EMBL" id="ACO79061.1"/>
    </source>
</evidence>
<dbReference type="Proteomes" id="UP000002424">
    <property type="component" value="Chromosome"/>
</dbReference>
<dbReference type="RefSeq" id="WP_012701448.1">
    <property type="nucleotide sequence ID" value="NC_012560.1"/>
</dbReference>
<evidence type="ECO:0000313" key="2">
    <source>
        <dbReference type="Proteomes" id="UP000002424"/>
    </source>
</evidence>
<sequence>MTMAWVGALAWLADDHACAATASPSVTQPHQQFGILCVGLGELAGQFRCVSARLCGVGLGHVQLLP</sequence>
<proteinExistence type="predicted"/>
<dbReference type="HOGENOM" id="CLU_2821826_0_0_6"/>
<name>C1DLX4_AZOVD</name>
<dbReference type="EnsemblBacteria" id="ACO79061">
    <property type="protein sequence ID" value="ACO79061"/>
    <property type="gene ID" value="Avin_28900"/>
</dbReference>
<dbReference type="AlphaFoldDB" id="C1DLX4"/>
<reference evidence="1 2" key="1">
    <citation type="journal article" date="2009" name="J. Bacteriol.">
        <title>Genome sequence of Azotobacter vinelandii, an obligate aerobe specialized to support diverse anaerobic metabolic processes.</title>
        <authorList>
            <person name="Setubal J.C."/>
            <person name="dos Santos P."/>
            <person name="Goldman B.S."/>
            <person name="Ertesvag H."/>
            <person name="Espin G."/>
            <person name="Rubio L.M."/>
            <person name="Valla S."/>
            <person name="Almeida N.F."/>
            <person name="Balasubramanian D."/>
            <person name="Cromes L."/>
            <person name="Curatti L."/>
            <person name="Du Z."/>
            <person name="Godsy E."/>
            <person name="Goodner B."/>
            <person name="Hellner-Burris K."/>
            <person name="Hernandez J.A."/>
            <person name="Houmiel K."/>
            <person name="Imperial J."/>
            <person name="Kennedy C."/>
            <person name="Larson T.J."/>
            <person name="Latreille P."/>
            <person name="Ligon L.S."/>
            <person name="Lu J."/>
            <person name="Maerk M."/>
            <person name="Miller N.M."/>
            <person name="Norton S."/>
            <person name="O'Carroll I.P."/>
            <person name="Paulsen I."/>
            <person name="Raulfs E.C."/>
            <person name="Roemer R."/>
            <person name="Rosser J."/>
            <person name="Segura D."/>
            <person name="Slater S."/>
            <person name="Stricklin S.L."/>
            <person name="Studholme D.J."/>
            <person name="Sun J."/>
            <person name="Viana C.J."/>
            <person name="Wallin E."/>
            <person name="Wang B."/>
            <person name="Wheeler C."/>
            <person name="Zhu H."/>
            <person name="Dean D.R."/>
            <person name="Dixon R."/>
            <person name="Wood D."/>
        </authorList>
    </citation>
    <scope>NUCLEOTIDE SEQUENCE [LARGE SCALE GENOMIC DNA]</scope>
    <source>
        <strain evidence="2">DJ / ATCC BAA-1303</strain>
    </source>
</reference>
<dbReference type="EMBL" id="CP001157">
    <property type="protein sequence ID" value="ACO79061.1"/>
    <property type="molecule type" value="Genomic_DNA"/>
</dbReference>
<accession>C1DLX4</accession>
<dbReference type="KEGG" id="avn:Avin_28900"/>
<dbReference type="GeneID" id="88185998"/>
<keyword evidence="2" id="KW-1185">Reference proteome</keyword>
<organism evidence="1 2">
    <name type="scientific">Azotobacter vinelandii (strain DJ / ATCC BAA-1303)</name>
    <dbReference type="NCBI Taxonomy" id="322710"/>
    <lineage>
        <taxon>Bacteria</taxon>
        <taxon>Pseudomonadati</taxon>
        <taxon>Pseudomonadota</taxon>
        <taxon>Gammaproteobacteria</taxon>
        <taxon>Pseudomonadales</taxon>
        <taxon>Pseudomonadaceae</taxon>
        <taxon>Azotobacter</taxon>
    </lineage>
</organism>